<dbReference type="Pfam" id="PF00528">
    <property type="entry name" value="BPD_transp_1"/>
    <property type="match status" value="1"/>
</dbReference>
<keyword evidence="5 8" id="KW-0812">Transmembrane</keyword>
<dbReference type="Proteomes" id="UP000652567">
    <property type="component" value="Unassembled WGS sequence"/>
</dbReference>
<dbReference type="RefSeq" id="WP_193909914.1">
    <property type="nucleotide sequence ID" value="NZ_PRDL01000001.1"/>
</dbReference>
<gene>
    <name evidence="10" type="ORF">C4F51_11590</name>
</gene>
<accession>A0A928V703</accession>
<evidence type="ECO:0000256" key="1">
    <source>
        <dbReference type="ARBA" id="ARBA00004651"/>
    </source>
</evidence>
<dbReference type="Gene3D" id="1.10.3720.10">
    <property type="entry name" value="MetI-like"/>
    <property type="match status" value="1"/>
</dbReference>
<feature type="transmembrane region" description="Helical" evidence="8">
    <location>
        <begin position="20"/>
        <end position="41"/>
    </location>
</feature>
<name>A0A928V703_9GAMM</name>
<dbReference type="CDD" id="cd06261">
    <property type="entry name" value="TM_PBP2"/>
    <property type="match status" value="1"/>
</dbReference>
<dbReference type="PROSITE" id="PS50928">
    <property type="entry name" value="ABC_TM1"/>
    <property type="match status" value="1"/>
</dbReference>
<comment type="caution">
    <text evidence="10">The sequence shown here is derived from an EMBL/GenBank/DDBJ whole genome shotgun (WGS) entry which is preliminary data.</text>
</comment>
<evidence type="ECO:0000256" key="6">
    <source>
        <dbReference type="ARBA" id="ARBA00022989"/>
    </source>
</evidence>
<dbReference type="GO" id="GO:0005886">
    <property type="term" value="C:plasma membrane"/>
    <property type="evidence" value="ECO:0007669"/>
    <property type="project" value="UniProtKB-SubCell"/>
</dbReference>
<evidence type="ECO:0000313" key="10">
    <source>
        <dbReference type="EMBL" id="MBE8717827.1"/>
    </source>
</evidence>
<comment type="subcellular location">
    <subcellularLocation>
        <location evidence="1 8">Cell membrane</location>
        <topology evidence="1 8">Multi-pass membrane protein</topology>
    </subcellularLocation>
</comment>
<dbReference type="InterPro" id="IPR050901">
    <property type="entry name" value="BP-dep_ABC_trans_perm"/>
</dbReference>
<evidence type="ECO:0000256" key="4">
    <source>
        <dbReference type="ARBA" id="ARBA00022475"/>
    </source>
</evidence>
<keyword evidence="4" id="KW-1003">Cell membrane</keyword>
<feature type="transmembrane region" description="Helical" evidence="8">
    <location>
        <begin position="148"/>
        <end position="171"/>
    </location>
</feature>
<evidence type="ECO:0000256" key="3">
    <source>
        <dbReference type="ARBA" id="ARBA00022448"/>
    </source>
</evidence>
<dbReference type="PANTHER" id="PTHR32243">
    <property type="entry name" value="MALTOSE TRANSPORT SYSTEM PERMEASE-RELATED"/>
    <property type="match status" value="1"/>
</dbReference>
<organism evidence="10 11">
    <name type="scientific">Cellvibrio polysaccharolyticus</name>
    <dbReference type="NCBI Taxonomy" id="2082724"/>
    <lineage>
        <taxon>Bacteria</taxon>
        <taxon>Pseudomonadati</taxon>
        <taxon>Pseudomonadota</taxon>
        <taxon>Gammaproteobacteria</taxon>
        <taxon>Cellvibrionales</taxon>
        <taxon>Cellvibrionaceae</taxon>
        <taxon>Cellvibrio</taxon>
    </lineage>
</organism>
<keyword evidence="7 8" id="KW-0472">Membrane</keyword>
<evidence type="ECO:0000256" key="7">
    <source>
        <dbReference type="ARBA" id="ARBA00023136"/>
    </source>
</evidence>
<proteinExistence type="inferred from homology"/>
<feature type="transmembrane region" description="Helical" evidence="8">
    <location>
        <begin position="250"/>
        <end position="270"/>
    </location>
</feature>
<feature type="transmembrane region" description="Helical" evidence="8">
    <location>
        <begin position="192"/>
        <end position="217"/>
    </location>
</feature>
<dbReference type="PANTHER" id="PTHR32243:SF18">
    <property type="entry name" value="INNER MEMBRANE ABC TRANSPORTER PERMEASE PROTEIN YCJP"/>
    <property type="match status" value="1"/>
</dbReference>
<dbReference type="InterPro" id="IPR000515">
    <property type="entry name" value="MetI-like"/>
</dbReference>
<sequence>MSNTQKTRQFFSNVFASKALLWLIVALVLINGLFPVMWIFLTSLKTEIELTATPITWLPQQASLVNYQQAFSEQPLLLFLGNSLAIAFLSALLALVISIGAAYAFARLALPKAGLLLVGLIALAMCPPATLQVPLFEMMRSLGLLNTWLALILPNAVLSLPVCILVLVAFFKSLPESLEHAAMLDGCSRLSALWRIVLPLSLPGVITAGTLAFVNAWDEFLLALVLNAAPENRTLPVGILFYQGEFTFPWPLISAALIVGIVPLVVLIAFSQQRLVGNLTAGGMKG</sequence>
<keyword evidence="6 8" id="KW-1133">Transmembrane helix</keyword>
<feature type="transmembrane region" description="Helical" evidence="8">
    <location>
        <begin position="84"/>
        <end position="106"/>
    </location>
</feature>
<dbReference type="EMBL" id="PRDL01000001">
    <property type="protein sequence ID" value="MBE8717827.1"/>
    <property type="molecule type" value="Genomic_DNA"/>
</dbReference>
<evidence type="ECO:0000313" key="11">
    <source>
        <dbReference type="Proteomes" id="UP000652567"/>
    </source>
</evidence>
<dbReference type="SUPFAM" id="SSF161098">
    <property type="entry name" value="MetI-like"/>
    <property type="match status" value="1"/>
</dbReference>
<evidence type="ECO:0000256" key="2">
    <source>
        <dbReference type="ARBA" id="ARBA00009047"/>
    </source>
</evidence>
<dbReference type="AlphaFoldDB" id="A0A928V703"/>
<evidence type="ECO:0000259" key="9">
    <source>
        <dbReference type="PROSITE" id="PS50928"/>
    </source>
</evidence>
<protein>
    <submittedName>
        <fullName evidence="10">Carbohydrate ABC transporter permease</fullName>
    </submittedName>
</protein>
<dbReference type="InterPro" id="IPR035906">
    <property type="entry name" value="MetI-like_sf"/>
</dbReference>
<comment type="similarity">
    <text evidence="2">Belongs to the binding-protein-dependent transport system permease family. MalFG subfamily.</text>
</comment>
<feature type="domain" description="ABC transmembrane type-1" evidence="9">
    <location>
        <begin position="80"/>
        <end position="271"/>
    </location>
</feature>
<evidence type="ECO:0000256" key="8">
    <source>
        <dbReference type="RuleBase" id="RU363032"/>
    </source>
</evidence>
<evidence type="ECO:0000256" key="5">
    <source>
        <dbReference type="ARBA" id="ARBA00022692"/>
    </source>
</evidence>
<keyword evidence="3 8" id="KW-0813">Transport</keyword>
<dbReference type="GO" id="GO:0055085">
    <property type="term" value="P:transmembrane transport"/>
    <property type="evidence" value="ECO:0007669"/>
    <property type="project" value="InterPro"/>
</dbReference>
<reference evidence="10" key="1">
    <citation type="submission" date="2018-07" db="EMBL/GenBank/DDBJ databases">
        <title>Genome assembly of strain Ka43.</title>
        <authorList>
            <person name="Kukolya J."/>
            <person name="Nagy I."/>
            <person name="Horvath B."/>
            <person name="Toth A."/>
        </authorList>
    </citation>
    <scope>NUCLEOTIDE SEQUENCE</scope>
    <source>
        <strain evidence="10">KB43</strain>
    </source>
</reference>
<keyword evidence="11" id="KW-1185">Reference proteome</keyword>
<feature type="transmembrane region" description="Helical" evidence="8">
    <location>
        <begin position="113"/>
        <end position="136"/>
    </location>
</feature>